<dbReference type="PANTHER" id="PTHR15657:SF1">
    <property type="entry name" value="THYROID TRANSCRIPTION FACTOR 1-ASSOCIATED PROTEIN 26"/>
    <property type="match status" value="1"/>
</dbReference>
<feature type="compositionally biased region" description="Basic and acidic residues" evidence="1">
    <location>
        <begin position="150"/>
        <end position="164"/>
    </location>
</feature>
<evidence type="ECO:0000313" key="3">
    <source>
        <dbReference type="EMBL" id="KAB0805574.1"/>
    </source>
</evidence>
<reference evidence="3" key="3">
    <citation type="submission" date="2019-08" db="EMBL/GenBank/DDBJ databases">
        <authorList>
            <consortium name="Photinus pyralis genome working group"/>
            <person name="Fallon T.R."/>
            <person name="Sander Lower S.E."/>
            <person name="Weng J.-K."/>
        </authorList>
    </citation>
    <scope>NUCLEOTIDE SEQUENCE</scope>
    <source>
        <strain evidence="3">1611_PpyrPB1</strain>
        <tissue evidence="3">Whole body</tissue>
    </source>
</reference>
<name>A0A1Y1MRU9_PHOPY</name>
<evidence type="ECO:0000313" key="4">
    <source>
        <dbReference type="Proteomes" id="UP000327044"/>
    </source>
</evidence>
<feature type="compositionally biased region" description="Polar residues" evidence="1">
    <location>
        <begin position="27"/>
        <end position="37"/>
    </location>
</feature>
<feature type="compositionally biased region" description="Basic and acidic residues" evidence="1">
    <location>
        <begin position="41"/>
        <end position="51"/>
    </location>
</feature>
<evidence type="ECO:0008006" key="5">
    <source>
        <dbReference type="Google" id="ProtNLM"/>
    </source>
</evidence>
<dbReference type="GO" id="GO:0005634">
    <property type="term" value="C:nucleus"/>
    <property type="evidence" value="ECO:0007669"/>
    <property type="project" value="TreeGrafter"/>
</dbReference>
<sequence>MAKTENDKSKGQSNFFISKNKSKAHRQLTSSSGNFFVTPSEKTDVTKRHQPTENATKSKKPFDKKKWRIKKYSKKYKLEQWENQRKKRVLEGYYREMKEEEPKFDVQKIYEKYGDEEGENDNNLNKDLLVPSSSGTGSPRGKKSIAFKKAKSEFQRIQDEKKRKQEEIIKNKLERAEALKQYKAKKLEKYKKLNKKTKKGQPVMKYRMEMLLEQIQKSMS</sequence>
<reference evidence="2" key="1">
    <citation type="journal article" date="2016" name="Sci. Rep.">
        <title>Molecular characterization of firefly nuptial gifts: a multi-omics approach sheds light on postcopulatory sexual selection.</title>
        <authorList>
            <person name="Al-Wathiqui N."/>
            <person name="Fallon T.R."/>
            <person name="South A."/>
            <person name="Weng J.K."/>
            <person name="Lewis S.M."/>
        </authorList>
    </citation>
    <scope>NUCLEOTIDE SEQUENCE</scope>
</reference>
<dbReference type="InParanoid" id="A0A1Y1MRU9"/>
<feature type="region of interest" description="Disordered" evidence="1">
    <location>
        <begin position="1"/>
        <end position="66"/>
    </location>
</feature>
<dbReference type="EMBL" id="GEZM01023454">
    <property type="protein sequence ID" value="JAV88379.1"/>
    <property type="molecule type" value="Transcribed_RNA"/>
</dbReference>
<reference evidence="3 4" key="2">
    <citation type="journal article" date="2018" name="Elife">
        <title>Firefly genomes illuminate parallel origins of bioluminescence in beetles.</title>
        <authorList>
            <person name="Fallon T.R."/>
            <person name="Lower S.E."/>
            <person name="Chang C.H."/>
            <person name="Bessho-Uehara M."/>
            <person name="Martin G.J."/>
            <person name="Bewick A.J."/>
            <person name="Behringer M."/>
            <person name="Debat H.J."/>
            <person name="Wong I."/>
            <person name="Day J.C."/>
            <person name="Suvorov A."/>
            <person name="Silva C.J."/>
            <person name="Stanger-Hall K.F."/>
            <person name="Hall D.W."/>
            <person name="Schmitz R.J."/>
            <person name="Nelson D.R."/>
            <person name="Lewis S.M."/>
            <person name="Shigenobu S."/>
            <person name="Bybee S.M."/>
            <person name="Larracuente A.M."/>
            <person name="Oba Y."/>
            <person name="Weng J.K."/>
        </authorList>
    </citation>
    <scope>NUCLEOTIDE SEQUENCE [LARGE SCALE GENOMIC DNA]</scope>
    <source>
        <strain evidence="3">1611_PpyrPB1</strain>
        <tissue evidence="3">Whole body</tissue>
    </source>
</reference>
<accession>A0A1Y1MRU9</accession>
<protein>
    <recommendedName>
        <fullName evidence="5">rRNA-processing protein FYV7</fullName>
    </recommendedName>
</protein>
<dbReference type="Proteomes" id="UP000327044">
    <property type="component" value="Unassembled WGS sequence"/>
</dbReference>
<feature type="compositionally biased region" description="Basic residues" evidence="1">
    <location>
        <begin position="140"/>
        <end position="149"/>
    </location>
</feature>
<feature type="compositionally biased region" description="Basic residues" evidence="1">
    <location>
        <begin position="57"/>
        <end position="66"/>
    </location>
</feature>
<proteinExistence type="predicted"/>
<dbReference type="InterPro" id="IPR013730">
    <property type="entry name" value="Fyv7/TAP26"/>
</dbReference>
<dbReference type="AlphaFoldDB" id="A0A1Y1MRU9"/>
<feature type="compositionally biased region" description="Basic and acidic residues" evidence="1">
    <location>
        <begin position="1"/>
        <end position="10"/>
    </location>
</feature>
<dbReference type="PANTHER" id="PTHR15657">
    <property type="entry name" value="THYROID TRANSCRIPTION FACTOR 1-ASSOCIATED PROTEIN 26"/>
    <property type="match status" value="1"/>
</dbReference>
<organism evidence="2">
    <name type="scientific">Photinus pyralis</name>
    <name type="common">Common eastern firefly</name>
    <name type="synonym">Lampyris pyralis</name>
    <dbReference type="NCBI Taxonomy" id="7054"/>
    <lineage>
        <taxon>Eukaryota</taxon>
        <taxon>Metazoa</taxon>
        <taxon>Ecdysozoa</taxon>
        <taxon>Arthropoda</taxon>
        <taxon>Hexapoda</taxon>
        <taxon>Insecta</taxon>
        <taxon>Pterygota</taxon>
        <taxon>Neoptera</taxon>
        <taxon>Endopterygota</taxon>
        <taxon>Coleoptera</taxon>
        <taxon>Polyphaga</taxon>
        <taxon>Elateriformia</taxon>
        <taxon>Elateroidea</taxon>
        <taxon>Lampyridae</taxon>
        <taxon>Lampyrinae</taxon>
        <taxon>Photinus</taxon>
    </lineage>
</organism>
<evidence type="ECO:0000256" key="1">
    <source>
        <dbReference type="SAM" id="MobiDB-lite"/>
    </source>
</evidence>
<evidence type="ECO:0000313" key="2">
    <source>
        <dbReference type="EMBL" id="JAV88379.1"/>
    </source>
</evidence>
<dbReference type="EMBL" id="VVIM01000001">
    <property type="protein sequence ID" value="KAB0805574.1"/>
    <property type="molecule type" value="Genomic_DNA"/>
</dbReference>
<feature type="region of interest" description="Disordered" evidence="1">
    <location>
        <begin position="115"/>
        <end position="164"/>
    </location>
</feature>
<dbReference type="Pfam" id="PF08524">
    <property type="entry name" value="rRNA_processing"/>
    <property type="match status" value="1"/>
</dbReference>
<dbReference type="PRINTS" id="PR01854">
    <property type="entry name" value="BR22PROTEIN"/>
</dbReference>
<gene>
    <name evidence="3" type="ORF">PPYR_02544</name>
</gene>
<keyword evidence="4" id="KW-1185">Reference proteome</keyword>